<reference evidence="2" key="1">
    <citation type="journal article" date="2019" name="Int. J. Syst. Evol. Microbiol.">
        <title>The Global Catalogue of Microorganisms (GCM) 10K type strain sequencing project: providing services to taxonomists for standard genome sequencing and annotation.</title>
        <authorList>
            <consortium name="The Broad Institute Genomics Platform"/>
            <consortium name="The Broad Institute Genome Sequencing Center for Infectious Disease"/>
            <person name="Wu L."/>
            <person name="Ma J."/>
        </authorList>
    </citation>
    <scope>NUCLEOTIDE SEQUENCE [LARGE SCALE GENOMIC DNA]</scope>
    <source>
        <strain evidence="2">JCM 5067</strain>
    </source>
</reference>
<accession>A0ABP3PZ28</accession>
<organism evidence="1 2">
    <name type="scientific">Streptomyces crystallinus</name>
    <dbReference type="NCBI Taxonomy" id="68191"/>
    <lineage>
        <taxon>Bacteria</taxon>
        <taxon>Bacillati</taxon>
        <taxon>Actinomycetota</taxon>
        <taxon>Actinomycetes</taxon>
        <taxon>Kitasatosporales</taxon>
        <taxon>Streptomycetaceae</taxon>
        <taxon>Streptomyces</taxon>
    </lineage>
</organism>
<keyword evidence="2" id="KW-1185">Reference proteome</keyword>
<dbReference type="Proteomes" id="UP001500668">
    <property type="component" value="Unassembled WGS sequence"/>
</dbReference>
<evidence type="ECO:0000313" key="1">
    <source>
        <dbReference type="EMBL" id="GAA0579324.1"/>
    </source>
</evidence>
<sequence>MGGDSLSRQPYEIEWDNRAMVRLEGSTQAAAEVEKATLRIARRYRAMLARYNRRRPMGNRTAAAINVRTGIVWADGKPVGLVIPDSDVPGGAAHAMHLEYGTSKTPARHLLRDAVMRERTTHAD</sequence>
<gene>
    <name evidence="1" type="ORF">GCM10010394_04840</name>
</gene>
<evidence type="ECO:0000313" key="2">
    <source>
        <dbReference type="Proteomes" id="UP001500668"/>
    </source>
</evidence>
<dbReference type="EMBL" id="BAAACA010000004">
    <property type="protein sequence ID" value="GAA0579324.1"/>
    <property type="molecule type" value="Genomic_DNA"/>
</dbReference>
<protein>
    <submittedName>
        <fullName evidence="1">Uncharacterized protein</fullName>
    </submittedName>
</protein>
<name>A0ABP3PZ28_9ACTN</name>
<comment type="caution">
    <text evidence="1">The sequence shown here is derived from an EMBL/GenBank/DDBJ whole genome shotgun (WGS) entry which is preliminary data.</text>
</comment>
<proteinExistence type="predicted"/>